<dbReference type="InterPro" id="IPR001373">
    <property type="entry name" value="Cullin_N"/>
</dbReference>
<dbReference type="PROSITE" id="PS50069">
    <property type="entry name" value="CULLIN_2"/>
    <property type="match status" value="1"/>
</dbReference>
<dbReference type="SMART" id="SM00182">
    <property type="entry name" value="CULLIN"/>
    <property type="match status" value="1"/>
</dbReference>
<dbReference type="InterPro" id="IPR036390">
    <property type="entry name" value="WH_DNA-bd_sf"/>
</dbReference>
<dbReference type="InterPro" id="IPR036317">
    <property type="entry name" value="Cullin_homology_sf"/>
</dbReference>
<dbReference type="InterPro" id="IPR059120">
    <property type="entry name" value="Cullin-like_AB"/>
</dbReference>
<dbReference type="Pfam" id="PF10557">
    <property type="entry name" value="Cullin_Nedd8"/>
    <property type="match status" value="1"/>
</dbReference>
<dbReference type="Proteomes" id="UP001492380">
    <property type="component" value="Unassembled WGS sequence"/>
</dbReference>
<feature type="region of interest" description="Disordered" evidence="4">
    <location>
        <begin position="372"/>
        <end position="393"/>
    </location>
</feature>
<reference evidence="6 7" key="1">
    <citation type="submission" date="2024-04" db="EMBL/GenBank/DDBJ databases">
        <title>Phyllosticta paracitricarpa is synonymous to the EU quarantine fungus P. citricarpa based on phylogenomic analyses.</title>
        <authorList>
            <consortium name="Lawrence Berkeley National Laboratory"/>
            <person name="Van Ingen-Buijs V.A."/>
            <person name="Van Westerhoven A.C."/>
            <person name="Haridas S."/>
            <person name="Skiadas P."/>
            <person name="Martin F."/>
            <person name="Groenewald J.Z."/>
            <person name="Crous P.W."/>
            <person name="Seidl M.F."/>
        </authorList>
    </citation>
    <scope>NUCLEOTIDE SEQUENCE [LARGE SCALE GENOMIC DNA]</scope>
    <source>
        <strain evidence="6 7">CBS 123374</strain>
    </source>
</reference>
<comment type="caution">
    <text evidence="6">The sequence shown here is derived from an EMBL/GenBank/DDBJ whole genome shotgun (WGS) entry which is preliminary data.</text>
</comment>
<protein>
    <submittedName>
        <fullName evidence="6">Cullin</fullName>
    </submittedName>
</protein>
<dbReference type="Gene3D" id="1.20.1310.10">
    <property type="entry name" value="Cullin Repeats"/>
    <property type="match status" value="4"/>
</dbReference>
<feature type="domain" description="Cullin family profile" evidence="5">
    <location>
        <begin position="449"/>
        <end position="703"/>
    </location>
</feature>
<proteinExistence type="inferred from homology"/>
<dbReference type="InterPro" id="IPR019559">
    <property type="entry name" value="Cullin_neddylation_domain"/>
</dbReference>
<evidence type="ECO:0000256" key="1">
    <source>
        <dbReference type="ARBA" id="ARBA00006019"/>
    </source>
</evidence>
<dbReference type="PANTHER" id="PTHR11932">
    <property type="entry name" value="CULLIN"/>
    <property type="match status" value="1"/>
</dbReference>
<feature type="compositionally biased region" description="Polar residues" evidence="4">
    <location>
        <begin position="1"/>
        <end position="10"/>
    </location>
</feature>
<feature type="region of interest" description="Disordered" evidence="4">
    <location>
        <begin position="1"/>
        <end position="21"/>
    </location>
</feature>
<keyword evidence="7" id="KW-1185">Reference proteome</keyword>
<sequence length="837" mass="95949">MYSGRMQQQRNKIRPPRRGITGSDVDFDTTWATIASAIRQIHTKNASDLSYEALYRHTYRVILKKKGQDLYNRVLDFERDWLRNEVKAGASSFISSSLLLSLNGGSSQSQTTTNERRLLEEKFLRGVREQWQDYQLCMTMLTDVLMYMERVFCQDNRKPSIYTTSLQLFRDHILRSPPNVQSDGETLMEIITQIILDQIHMERTGDVIDKHLIKSCTYMLESLFEGMSEDINQRLYVTSFEPTYLEASHKFYKAESEKLLRESDAGGYCRHTSRRIREEVDRCKSTLSETSTQKIEKVVEDELIANRIRDLIQSDSGVKFMIANERLDDLGLVYDLNARVDSKKTELVNAIQKQVVELGSEINKAAIVAAQAPPAPAPAENGEADKGKKPAEKSANTATVAAIKWVEDVLVLKDRFDAIWRHSFKSDQAMQSALTKSFTEFINSSSLPRSSEYISLFIDENMKKGIKGKTESEVDVVLEKAIVLLRYIVDKDLFERYYKKHLCRRLLMSKSLSNEVEKQMISRMKIELGNNFTTKLEAMFKDMAISEELTNAFKSAVTSVENADSRRVELSVNILTSMTWPLESMSGHGDNNDNGQKNKCIYPQEVEEMKKKFEIFYGGRHSGRTLTWLGSMGSADIRATFPKVPSKEGFRERKHEINVSTYAMIILMLFNDVAEGEALTFEEIQAKTNIPAHDLVRNLQSLAVAPKTRVLIKEPMSKDVKPTDRFLFNAGFVGKFHKLKIGVVTAGNKVEGDRERRETEDKNNDERRYCIEAAVVRIMKQRKELPHSQLVSETVSQLTNQFKPDINMIKKRIEALIEREFLERIEDAQPPAYRYLA</sequence>
<dbReference type="SUPFAM" id="SSF46785">
    <property type="entry name" value="Winged helix' DNA-binding domain"/>
    <property type="match status" value="1"/>
</dbReference>
<dbReference type="Gene3D" id="1.10.10.10">
    <property type="entry name" value="Winged helix-like DNA-binding domain superfamily/Winged helix DNA-binding domain"/>
    <property type="match status" value="1"/>
</dbReference>
<dbReference type="Pfam" id="PF26557">
    <property type="entry name" value="Cullin_AB"/>
    <property type="match status" value="1"/>
</dbReference>
<dbReference type="InterPro" id="IPR045093">
    <property type="entry name" value="Cullin"/>
</dbReference>
<dbReference type="InterPro" id="IPR016159">
    <property type="entry name" value="Cullin_repeat-like_dom_sf"/>
</dbReference>
<gene>
    <name evidence="6" type="ORF">HDK90DRAFT_64401</name>
</gene>
<evidence type="ECO:0000256" key="4">
    <source>
        <dbReference type="SAM" id="MobiDB-lite"/>
    </source>
</evidence>
<dbReference type="EMBL" id="JBBWRZ010000010">
    <property type="protein sequence ID" value="KAK8227596.1"/>
    <property type="molecule type" value="Genomic_DNA"/>
</dbReference>
<evidence type="ECO:0000313" key="6">
    <source>
        <dbReference type="EMBL" id="KAK8227596.1"/>
    </source>
</evidence>
<dbReference type="SUPFAM" id="SSF75632">
    <property type="entry name" value="Cullin homology domain"/>
    <property type="match status" value="1"/>
</dbReference>
<comment type="similarity">
    <text evidence="1 2 3">Belongs to the cullin family.</text>
</comment>
<dbReference type="SMART" id="SM00884">
    <property type="entry name" value="Cullin_Nedd8"/>
    <property type="match status" value="1"/>
</dbReference>
<dbReference type="Gene3D" id="3.30.230.130">
    <property type="entry name" value="Cullin, Chain C, Domain 2"/>
    <property type="match status" value="1"/>
</dbReference>
<name>A0ABR1YF86_9PEZI</name>
<evidence type="ECO:0000256" key="2">
    <source>
        <dbReference type="PROSITE-ProRule" id="PRU00330"/>
    </source>
</evidence>
<evidence type="ECO:0000259" key="5">
    <source>
        <dbReference type="PROSITE" id="PS50069"/>
    </source>
</evidence>
<accession>A0ABR1YF86</accession>
<dbReference type="Pfam" id="PF00888">
    <property type="entry name" value="Cullin"/>
    <property type="match status" value="1"/>
</dbReference>
<evidence type="ECO:0000313" key="7">
    <source>
        <dbReference type="Proteomes" id="UP001492380"/>
    </source>
</evidence>
<evidence type="ECO:0000256" key="3">
    <source>
        <dbReference type="RuleBase" id="RU003829"/>
    </source>
</evidence>
<dbReference type="InterPro" id="IPR036388">
    <property type="entry name" value="WH-like_DNA-bd_sf"/>
</dbReference>
<dbReference type="SUPFAM" id="SSF74788">
    <property type="entry name" value="Cullin repeat-like"/>
    <property type="match status" value="1"/>
</dbReference>
<organism evidence="6 7">
    <name type="scientific">Phyllosticta capitalensis</name>
    <dbReference type="NCBI Taxonomy" id="121624"/>
    <lineage>
        <taxon>Eukaryota</taxon>
        <taxon>Fungi</taxon>
        <taxon>Dikarya</taxon>
        <taxon>Ascomycota</taxon>
        <taxon>Pezizomycotina</taxon>
        <taxon>Dothideomycetes</taxon>
        <taxon>Dothideomycetes incertae sedis</taxon>
        <taxon>Botryosphaeriales</taxon>
        <taxon>Phyllostictaceae</taxon>
        <taxon>Phyllosticta</taxon>
    </lineage>
</organism>
<dbReference type="InterPro" id="IPR016158">
    <property type="entry name" value="Cullin_homology"/>
</dbReference>
<feature type="compositionally biased region" description="Basic and acidic residues" evidence="4">
    <location>
        <begin position="383"/>
        <end position="392"/>
    </location>
</feature>